<protein>
    <recommendedName>
        <fullName evidence="3">DUF2634 domain-containing protein</fullName>
    </recommendedName>
</protein>
<dbReference type="AlphaFoldDB" id="A0A161YRG3"/>
<comment type="caution">
    <text evidence="1">The sequence shown here is derived from an EMBL/GenBank/DDBJ whole genome shotgun (WGS) entry which is preliminary data.</text>
</comment>
<dbReference type="SUPFAM" id="SSF160719">
    <property type="entry name" value="gpW/gp25-like"/>
    <property type="match status" value="1"/>
</dbReference>
<dbReference type="OrthoDB" id="89089at2"/>
<dbReference type="STRING" id="1121326.CLMAG_06080"/>
<dbReference type="Pfam" id="PF10934">
    <property type="entry name" value="Sheath_initiator"/>
    <property type="match status" value="1"/>
</dbReference>
<dbReference type="EMBL" id="LWAE01000001">
    <property type="protein sequence ID" value="KZL93562.1"/>
    <property type="molecule type" value="Genomic_DNA"/>
</dbReference>
<reference evidence="1 2" key="1">
    <citation type="submission" date="2016-04" db="EMBL/GenBank/DDBJ databases">
        <title>Genome sequence of Clostridium magnum DSM 2767.</title>
        <authorList>
            <person name="Poehlein A."/>
            <person name="Uhlig R."/>
            <person name="Fischer R."/>
            <person name="Bahl H."/>
            <person name="Daniel R."/>
        </authorList>
    </citation>
    <scope>NUCLEOTIDE SEQUENCE [LARGE SCALE GENOMIC DNA]</scope>
    <source>
        <strain evidence="1 2">DSM 2767</strain>
    </source>
</reference>
<gene>
    <name evidence="1" type="ORF">CLMAG_06080</name>
</gene>
<dbReference type="Gene3D" id="3.10.450.40">
    <property type="match status" value="1"/>
</dbReference>
<sequence>MDTIPLIPDLEEQINTENQTSTLKIGRSFLFDFTENKFVIKDGNMIEITGLQALEQWIRLCLNTLVKKYKVYEDTEFGCKIEDLLGSRLNSYTYSEMQREIREALIKNENIKDVRNIVITQEKRTFTVAMDVELVNKELLYQSVVI</sequence>
<evidence type="ECO:0000313" key="2">
    <source>
        <dbReference type="Proteomes" id="UP000076603"/>
    </source>
</evidence>
<dbReference type="RefSeq" id="WP_082831769.1">
    <property type="nucleotide sequence ID" value="NZ_FQXL01000031.1"/>
</dbReference>
<name>A0A161YRG3_9CLOT</name>
<evidence type="ECO:0000313" key="1">
    <source>
        <dbReference type="EMBL" id="KZL93562.1"/>
    </source>
</evidence>
<evidence type="ECO:0008006" key="3">
    <source>
        <dbReference type="Google" id="ProtNLM"/>
    </source>
</evidence>
<proteinExistence type="predicted"/>
<organism evidence="1 2">
    <name type="scientific">Clostridium magnum DSM 2767</name>
    <dbReference type="NCBI Taxonomy" id="1121326"/>
    <lineage>
        <taxon>Bacteria</taxon>
        <taxon>Bacillati</taxon>
        <taxon>Bacillota</taxon>
        <taxon>Clostridia</taxon>
        <taxon>Eubacteriales</taxon>
        <taxon>Clostridiaceae</taxon>
        <taxon>Clostridium</taxon>
    </lineage>
</organism>
<dbReference type="Proteomes" id="UP000076603">
    <property type="component" value="Unassembled WGS sequence"/>
</dbReference>
<keyword evidence="2" id="KW-1185">Reference proteome</keyword>
<dbReference type="InterPro" id="IPR020288">
    <property type="entry name" value="Sheath_initiator"/>
</dbReference>
<accession>A0A161YRG3</accession>
<dbReference type="PATRIC" id="fig|1121326.3.peg.564"/>